<dbReference type="Gene3D" id="3.40.220.10">
    <property type="entry name" value="Leucine Aminopeptidase, subunit E, domain 1"/>
    <property type="match status" value="1"/>
</dbReference>
<dbReference type="InterPro" id="IPR011356">
    <property type="entry name" value="Leucine_aapep/pepB"/>
</dbReference>
<protein>
    <recommendedName>
        <fullName evidence="3">leucyl aminopeptidase</fullName>
        <ecNumber evidence="3">3.4.11.1</ecNumber>
    </recommendedName>
</protein>
<dbReference type="PROSITE" id="PS00631">
    <property type="entry name" value="CYTOSOL_AP"/>
    <property type="match status" value="1"/>
</dbReference>
<keyword evidence="6 8" id="KW-0378">Hydrolase</keyword>
<dbReference type="InterPro" id="IPR043472">
    <property type="entry name" value="Macro_dom-like"/>
</dbReference>
<evidence type="ECO:0000256" key="3">
    <source>
        <dbReference type="ARBA" id="ARBA00012565"/>
    </source>
</evidence>
<dbReference type="InterPro" id="IPR023042">
    <property type="entry name" value="Peptidase_M17_leu_NH2_pept"/>
</dbReference>
<evidence type="ECO:0000259" key="7">
    <source>
        <dbReference type="PROSITE" id="PS00631"/>
    </source>
</evidence>
<accession>A0A3B1C033</accession>
<dbReference type="AlphaFoldDB" id="A0A3B1C033"/>
<keyword evidence="4 8" id="KW-0031">Aminopeptidase</keyword>
<dbReference type="PANTHER" id="PTHR11963">
    <property type="entry name" value="LEUCINE AMINOPEPTIDASE-RELATED"/>
    <property type="match status" value="1"/>
</dbReference>
<dbReference type="EMBL" id="UOGD01000197">
    <property type="protein sequence ID" value="VAX21432.1"/>
    <property type="molecule type" value="Genomic_DNA"/>
</dbReference>
<comment type="similarity">
    <text evidence="2">Belongs to the peptidase M17 family.</text>
</comment>
<dbReference type="InterPro" id="IPR000819">
    <property type="entry name" value="Peptidase_M17_C"/>
</dbReference>
<dbReference type="GO" id="GO:0030145">
    <property type="term" value="F:manganese ion binding"/>
    <property type="evidence" value="ECO:0007669"/>
    <property type="project" value="InterPro"/>
</dbReference>
<dbReference type="NCBIfam" id="NF002083">
    <property type="entry name" value="PRK00913.3-5"/>
    <property type="match status" value="1"/>
</dbReference>
<dbReference type="Gene3D" id="3.40.630.10">
    <property type="entry name" value="Zn peptidases"/>
    <property type="match status" value="1"/>
</dbReference>
<dbReference type="GO" id="GO:0005737">
    <property type="term" value="C:cytoplasm"/>
    <property type="evidence" value="ECO:0007669"/>
    <property type="project" value="InterPro"/>
</dbReference>
<dbReference type="Pfam" id="PF00883">
    <property type="entry name" value="Peptidase_M17"/>
    <property type="match status" value="1"/>
</dbReference>
<evidence type="ECO:0000256" key="5">
    <source>
        <dbReference type="ARBA" id="ARBA00022670"/>
    </source>
</evidence>
<comment type="catalytic activity">
    <reaction evidence="1">
        <text>Release of an N-terminal amino acid, Xaa-|-Yaa-, in which Xaa is preferably Leu, but may be other amino acids including Pro although not Arg or Lys, and Yaa may be Pro. Amino acid amides and methyl esters are also readily hydrolyzed, but rates on arylamides are exceedingly low.</text>
        <dbReference type="EC" id="3.4.11.1"/>
    </reaction>
</comment>
<evidence type="ECO:0000313" key="8">
    <source>
        <dbReference type="EMBL" id="VAX21432.1"/>
    </source>
</evidence>
<dbReference type="HAMAP" id="MF_00181">
    <property type="entry name" value="Cytosol_peptidase_M17"/>
    <property type="match status" value="1"/>
</dbReference>
<gene>
    <name evidence="8" type="ORF">MNBD_IGNAVI01-3003</name>
</gene>
<evidence type="ECO:0000256" key="1">
    <source>
        <dbReference type="ARBA" id="ARBA00000135"/>
    </source>
</evidence>
<dbReference type="PANTHER" id="PTHR11963:SF23">
    <property type="entry name" value="CYTOSOL AMINOPEPTIDASE"/>
    <property type="match status" value="1"/>
</dbReference>
<evidence type="ECO:0000256" key="2">
    <source>
        <dbReference type="ARBA" id="ARBA00009528"/>
    </source>
</evidence>
<dbReference type="SUPFAM" id="SSF53187">
    <property type="entry name" value="Zn-dependent exopeptidases"/>
    <property type="match status" value="1"/>
</dbReference>
<dbReference type="Pfam" id="PF02789">
    <property type="entry name" value="Peptidase_M17_N"/>
    <property type="match status" value="1"/>
</dbReference>
<dbReference type="SUPFAM" id="SSF52949">
    <property type="entry name" value="Macro domain-like"/>
    <property type="match status" value="1"/>
</dbReference>
<dbReference type="EC" id="3.4.11.1" evidence="3"/>
<proteinExistence type="inferred from homology"/>
<evidence type="ECO:0000256" key="4">
    <source>
        <dbReference type="ARBA" id="ARBA00022438"/>
    </source>
</evidence>
<dbReference type="CDD" id="cd00433">
    <property type="entry name" value="Peptidase_M17"/>
    <property type="match status" value="1"/>
</dbReference>
<dbReference type="NCBIfam" id="NF002073">
    <property type="entry name" value="PRK00913.1-2"/>
    <property type="match status" value="1"/>
</dbReference>
<sequence>MIFNITLSNTAADLSKKSNSLLLKIFSDKQYLKKELDNFLSSKNIILNSSLKKNFLSKEKQEVKFINHSGKPDQVILTKLFADEKFDVDKFRDLMSKLVIGLKDDDINFIQVELPDNELFKKFYPTSEYFYQTFVEGIHLGNYTFDKYKSEKKSPKKLSINFNNSDKNIKTAIKTGEQLLSAVDFAKDLSNEPAITLTPAELLKRTKKELLKLGVQVTALNKAELKKRKMNSLLAVAEGSDNPPYLIILKYKPAKKSSRKIALVGKGVTYDSGGYSIKPTDSMIEMNGDMAGASAVIGTIMAAAKLKLSVELIGVIPAVENMISGRAYKPGDIISTASGKTIEVKNTDAEGRLILADALEYASKLKPDEILDFATLTGACVVALGEFTAGLLTKNDTISSDLKGSGEKTFERIWQLPFWDDFSEGLKSDIADTSNLGPRWGGAITAGKFLEKFVDEKIPWAHIDLAGPALKHKFRSYTEKYNTGFGVRLMIDYLSKK</sequence>
<dbReference type="GO" id="GO:0070006">
    <property type="term" value="F:metalloaminopeptidase activity"/>
    <property type="evidence" value="ECO:0007669"/>
    <property type="project" value="InterPro"/>
</dbReference>
<dbReference type="PRINTS" id="PR00481">
    <property type="entry name" value="LAMNOPPTDASE"/>
</dbReference>
<evidence type="ECO:0000256" key="6">
    <source>
        <dbReference type="ARBA" id="ARBA00022801"/>
    </source>
</evidence>
<keyword evidence="5" id="KW-0645">Protease</keyword>
<name>A0A3B1C033_9ZZZZ</name>
<dbReference type="NCBIfam" id="NF002074">
    <property type="entry name" value="PRK00913.1-4"/>
    <property type="match status" value="1"/>
</dbReference>
<dbReference type="GO" id="GO:0006508">
    <property type="term" value="P:proteolysis"/>
    <property type="evidence" value="ECO:0007669"/>
    <property type="project" value="UniProtKB-KW"/>
</dbReference>
<feature type="domain" description="Cytosol aminopeptidase" evidence="7">
    <location>
        <begin position="346"/>
        <end position="353"/>
    </location>
</feature>
<dbReference type="InterPro" id="IPR008283">
    <property type="entry name" value="Peptidase_M17_N"/>
</dbReference>
<reference evidence="8" key="1">
    <citation type="submission" date="2018-06" db="EMBL/GenBank/DDBJ databases">
        <authorList>
            <person name="Zhirakovskaya E."/>
        </authorList>
    </citation>
    <scope>NUCLEOTIDE SEQUENCE</scope>
</reference>
<organism evidence="8">
    <name type="scientific">hydrothermal vent metagenome</name>
    <dbReference type="NCBI Taxonomy" id="652676"/>
    <lineage>
        <taxon>unclassified sequences</taxon>
        <taxon>metagenomes</taxon>
        <taxon>ecological metagenomes</taxon>
    </lineage>
</organism>